<name>A0A248JPH1_9PROT</name>
<keyword evidence="1" id="KW-0802">TPR repeat</keyword>
<evidence type="ECO:0000313" key="4">
    <source>
        <dbReference type="EMBL" id="ASG20499.1"/>
    </source>
</evidence>
<dbReference type="KEGG" id="nao:Y958_06485"/>
<dbReference type="SMART" id="SM00028">
    <property type="entry name" value="TPR"/>
    <property type="match status" value="4"/>
</dbReference>
<keyword evidence="5" id="KW-1185">Reference proteome</keyword>
<keyword evidence="3" id="KW-0732">Signal</keyword>
<evidence type="ECO:0000256" key="1">
    <source>
        <dbReference type="PROSITE-ProRule" id="PRU00339"/>
    </source>
</evidence>
<dbReference type="Gene3D" id="1.25.40.10">
    <property type="entry name" value="Tetratricopeptide repeat domain"/>
    <property type="match status" value="2"/>
</dbReference>
<dbReference type="EMBL" id="CP022110">
    <property type="protein sequence ID" value="ASG20499.1"/>
    <property type="molecule type" value="Genomic_DNA"/>
</dbReference>
<feature type="chain" id="PRO_5012557889" evidence="3">
    <location>
        <begin position="34"/>
        <end position="268"/>
    </location>
</feature>
<gene>
    <name evidence="4" type="ORF">Y958_06485</name>
</gene>
<protein>
    <submittedName>
        <fullName evidence="4">Uncharacterized protein</fullName>
    </submittedName>
</protein>
<feature type="region of interest" description="Disordered" evidence="2">
    <location>
        <begin position="35"/>
        <end position="59"/>
    </location>
</feature>
<reference evidence="4 5" key="1">
    <citation type="submission" date="2017-06" db="EMBL/GenBank/DDBJ databases">
        <title>Complete genome sequence of Nitrospirillum amazonense strain CBAmC, an endophytic nitrogen-fixing and plant growth-promoting bacterium, isolated from sugarcane.</title>
        <authorList>
            <person name="Schwab S."/>
            <person name="dos Santos Teixeira K.R."/>
            <person name="Simoes Araujo J.L."/>
            <person name="Soares Vidal M."/>
            <person name="Borges de Freitas H.R."/>
            <person name="Rivello Crivelaro A.L."/>
            <person name="Bueno de Camargo Nunes A."/>
            <person name="dos Santos C.M."/>
            <person name="Palmeira da Silva Rosa D."/>
            <person name="da Silva Padilha D."/>
            <person name="da Silva E."/>
            <person name="Araujo Terra L."/>
            <person name="Soares Mendes V."/>
            <person name="Farinelli L."/>
            <person name="Magalhaes Cruz L."/>
            <person name="Baldani J.I."/>
        </authorList>
    </citation>
    <scope>NUCLEOTIDE SEQUENCE [LARGE SCALE GENOMIC DNA]</scope>
    <source>
        <strain evidence="4 5">CBAmC</strain>
    </source>
</reference>
<dbReference type="Proteomes" id="UP000197153">
    <property type="component" value="Chromosome 1"/>
</dbReference>
<dbReference type="InterPro" id="IPR019734">
    <property type="entry name" value="TPR_rpt"/>
</dbReference>
<evidence type="ECO:0000313" key="5">
    <source>
        <dbReference type="Proteomes" id="UP000197153"/>
    </source>
</evidence>
<accession>A0A248JPH1</accession>
<evidence type="ECO:0000256" key="3">
    <source>
        <dbReference type="SAM" id="SignalP"/>
    </source>
</evidence>
<dbReference type="AlphaFoldDB" id="A0A248JPH1"/>
<feature type="signal peptide" evidence="3">
    <location>
        <begin position="1"/>
        <end position="33"/>
    </location>
</feature>
<dbReference type="SUPFAM" id="SSF48452">
    <property type="entry name" value="TPR-like"/>
    <property type="match status" value="1"/>
</dbReference>
<feature type="repeat" description="TPR" evidence="1">
    <location>
        <begin position="214"/>
        <end position="247"/>
    </location>
</feature>
<dbReference type="InterPro" id="IPR011990">
    <property type="entry name" value="TPR-like_helical_dom_sf"/>
</dbReference>
<dbReference type="PROSITE" id="PS50005">
    <property type="entry name" value="TPR"/>
    <property type="match status" value="1"/>
</dbReference>
<proteinExistence type="predicted"/>
<organism evidence="4 5">
    <name type="scientific">Nitrospirillum viridazoti CBAmc</name>
    <dbReference type="NCBI Taxonomy" id="1441467"/>
    <lineage>
        <taxon>Bacteria</taxon>
        <taxon>Pseudomonadati</taxon>
        <taxon>Pseudomonadota</taxon>
        <taxon>Alphaproteobacteria</taxon>
        <taxon>Rhodospirillales</taxon>
        <taxon>Azospirillaceae</taxon>
        <taxon>Nitrospirillum</taxon>
        <taxon>Nitrospirillum viridazoti</taxon>
    </lineage>
</organism>
<sequence length="268" mass="29372">MIAAMGIGGMMRAGMLAVLLTSGLVFSTGHAWAQDQPAAQPQTQGQAAPADPKKEAENAEDQAMLRLLQEGTQALRTGQPRQAIASYDQIIATYEARYKNRKEKVYCGSTPAETLAYMVLAASQKQSAIAVAPTWAVAYFLKGFAQFDLQDLPGAKASLERARDLSPYNPQFLIELANLYKSEKNWPLALETYQAAKEHSAAFSLPQAKATNEMKAQHGIAFVYSETGKLDEAEAIYKQCLAMNPQDAYAQHELDYVTQQKAKQAHVH</sequence>
<evidence type="ECO:0000256" key="2">
    <source>
        <dbReference type="SAM" id="MobiDB-lite"/>
    </source>
</evidence>
<dbReference type="Pfam" id="PF13424">
    <property type="entry name" value="TPR_12"/>
    <property type="match status" value="1"/>
</dbReference>
<feature type="compositionally biased region" description="Low complexity" evidence="2">
    <location>
        <begin position="35"/>
        <end position="50"/>
    </location>
</feature>